<evidence type="ECO:0000313" key="2">
    <source>
        <dbReference type="Proteomes" id="UP000247233"/>
    </source>
</evidence>
<proteinExistence type="predicted"/>
<dbReference type="EMBL" id="MSFL01000025">
    <property type="protein sequence ID" value="PWY72983.1"/>
    <property type="molecule type" value="Genomic_DNA"/>
</dbReference>
<organism evidence="1 2">
    <name type="scientific">Aspergillus heteromorphus CBS 117.55</name>
    <dbReference type="NCBI Taxonomy" id="1448321"/>
    <lineage>
        <taxon>Eukaryota</taxon>
        <taxon>Fungi</taxon>
        <taxon>Dikarya</taxon>
        <taxon>Ascomycota</taxon>
        <taxon>Pezizomycotina</taxon>
        <taxon>Eurotiomycetes</taxon>
        <taxon>Eurotiomycetidae</taxon>
        <taxon>Eurotiales</taxon>
        <taxon>Aspergillaceae</taxon>
        <taxon>Aspergillus</taxon>
        <taxon>Aspergillus subgen. Circumdati</taxon>
    </lineage>
</organism>
<sequence length="444" mass="49749">MLSRLVRFVPLAGLLLLALFTVHYLYRATGEESQQDWEIEASPNALSDLAISDAIAHTHHEVDSASTPDHGYFRIDFHSRIAINPSIIPHPTKPDTWIITAQLHYNRTSPREDSVWYAELVCDAVFQDHDHNHGRTLRCIDPPFILPIAATDGESAHCTDALAYFALSIGPHDARVFYGPEAPYAIYGSNSAVTCFGQWVLDFRVLVDWPATDVVMDRGFRRATELQRPFLTSYFPVEKNWFIFWDIDGAPYAHYDIAPTRAFAQLSPDGTVGPDLAPAAASTDTECLRRYLPALTHPDHESIHQATNSLALTLCDRADPLCHPNDTNTLILTIFQYKSFVSFHSVYEPYVMLFRQRAPFEVYGISSKPLWIHGRGMSESDADQGRQTEMLYVTSISWKTAGQKYHGFLDDVLFLAFGREDSDTAGMDLLAGDLLGGLGVCDDM</sequence>
<gene>
    <name evidence="1" type="ORF">BO70DRAFT_364752</name>
</gene>
<evidence type="ECO:0000313" key="1">
    <source>
        <dbReference type="EMBL" id="PWY72983.1"/>
    </source>
</evidence>
<dbReference type="OrthoDB" id="2522565at2759"/>
<dbReference type="GeneID" id="37066125"/>
<protein>
    <submittedName>
        <fullName evidence="1">Uncharacterized protein</fullName>
    </submittedName>
</protein>
<comment type="caution">
    <text evidence="1">The sequence shown here is derived from an EMBL/GenBank/DDBJ whole genome shotgun (WGS) entry which is preliminary data.</text>
</comment>
<dbReference type="Proteomes" id="UP000247233">
    <property type="component" value="Unassembled WGS sequence"/>
</dbReference>
<name>A0A317VF32_9EURO</name>
<dbReference type="RefSeq" id="XP_025396637.1">
    <property type="nucleotide sequence ID" value="XM_025543888.1"/>
</dbReference>
<reference evidence="1 2" key="1">
    <citation type="submission" date="2016-12" db="EMBL/GenBank/DDBJ databases">
        <title>The genomes of Aspergillus section Nigri reveals drivers in fungal speciation.</title>
        <authorList>
            <consortium name="DOE Joint Genome Institute"/>
            <person name="Vesth T.C."/>
            <person name="Nybo J."/>
            <person name="Theobald S."/>
            <person name="Brandl J."/>
            <person name="Frisvad J.C."/>
            <person name="Nielsen K.F."/>
            <person name="Lyhne E.K."/>
            <person name="Kogle M.E."/>
            <person name="Kuo A."/>
            <person name="Riley R."/>
            <person name="Clum A."/>
            <person name="Nolan M."/>
            <person name="Lipzen A."/>
            <person name="Salamov A."/>
            <person name="Henrissat B."/>
            <person name="Wiebenga A."/>
            <person name="De Vries R.P."/>
            <person name="Grigoriev I.V."/>
            <person name="Mortensen U.H."/>
            <person name="Andersen M.R."/>
            <person name="Baker S.E."/>
        </authorList>
    </citation>
    <scope>NUCLEOTIDE SEQUENCE [LARGE SCALE GENOMIC DNA]</scope>
    <source>
        <strain evidence="1 2">CBS 117.55</strain>
    </source>
</reference>
<dbReference type="VEuPathDB" id="FungiDB:BO70DRAFT_364752"/>
<accession>A0A317VF32</accession>
<keyword evidence="2" id="KW-1185">Reference proteome</keyword>
<dbReference type="AlphaFoldDB" id="A0A317VF32"/>